<dbReference type="EMBL" id="AP022314">
    <property type="protein sequence ID" value="BBU20890.1"/>
    <property type="molecule type" value="Genomic_DNA"/>
</dbReference>
<dbReference type="Gene3D" id="3.40.50.720">
    <property type="entry name" value="NAD(P)-binding Rossmann-like Domain"/>
    <property type="match status" value="1"/>
</dbReference>
<dbReference type="PANTHER" id="PTHR24321:SF8">
    <property type="entry name" value="ESTRADIOL 17-BETA-DEHYDROGENASE 8-RELATED"/>
    <property type="match status" value="1"/>
</dbReference>
<organism evidence="3 4">
    <name type="scientific">Mycobacterium xenopi</name>
    <dbReference type="NCBI Taxonomy" id="1789"/>
    <lineage>
        <taxon>Bacteria</taxon>
        <taxon>Bacillati</taxon>
        <taxon>Actinomycetota</taxon>
        <taxon>Actinomycetes</taxon>
        <taxon>Mycobacteriales</taxon>
        <taxon>Mycobacteriaceae</taxon>
        <taxon>Mycobacterium</taxon>
    </lineage>
</organism>
<dbReference type="InterPro" id="IPR020904">
    <property type="entry name" value="Sc_DH/Rdtase_CS"/>
</dbReference>
<evidence type="ECO:0000256" key="2">
    <source>
        <dbReference type="ARBA" id="ARBA00023002"/>
    </source>
</evidence>
<keyword evidence="2" id="KW-0560">Oxidoreductase</keyword>
<evidence type="ECO:0000256" key="1">
    <source>
        <dbReference type="ARBA" id="ARBA00006484"/>
    </source>
</evidence>
<evidence type="ECO:0000313" key="3">
    <source>
        <dbReference type="EMBL" id="BBU20890.1"/>
    </source>
</evidence>
<name>A0AAD1LZY9_MYCXE</name>
<comment type="similarity">
    <text evidence="1">Belongs to the short-chain dehydrogenases/reductases (SDR) family.</text>
</comment>
<dbReference type="GO" id="GO:0016491">
    <property type="term" value="F:oxidoreductase activity"/>
    <property type="evidence" value="ECO:0007669"/>
    <property type="project" value="UniProtKB-KW"/>
</dbReference>
<gene>
    <name evidence="3" type="ORF">MYXE_06790</name>
</gene>
<reference evidence="3 4" key="1">
    <citation type="submission" date="2019-12" db="EMBL/GenBank/DDBJ databases">
        <title>Complete genome sequence of Mycolicibacterium xenopi str. JCM15661T.</title>
        <authorList>
            <person name="Yoshida M."/>
            <person name="Fukano H."/>
            <person name="Asakura T."/>
            <person name="Hoshino Y."/>
        </authorList>
    </citation>
    <scope>NUCLEOTIDE SEQUENCE [LARGE SCALE GENOMIC DNA]</scope>
    <source>
        <strain evidence="3 4">JCM 15661T</strain>
    </source>
</reference>
<dbReference type="PANTHER" id="PTHR24321">
    <property type="entry name" value="DEHYDROGENASES, SHORT CHAIN"/>
    <property type="match status" value="1"/>
</dbReference>
<evidence type="ECO:0000313" key="4">
    <source>
        <dbReference type="Proteomes" id="UP000464624"/>
    </source>
</evidence>
<proteinExistence type="inferred from homology"/>
<dbReference type="Pfam" id="PF13561">
    <property type="entry name" value="adh_short_C2"/>
    <property type="match status" value="1"/>
</dbReference>
<dbReference type="InterPro" id="IPR002347">
    <property type="entry name" value="SDR_fam"/>
</dbReference>
<dbReference type="SUPFAM" id="SSF51735">
    <property type="entry name" value="NAD(P)-binding Rossmann-fold domains"/>
    <property type="match status" value="1"/>
</dbReference>
<dbReference type="KEGG" id="mxe:MYXE_06790"/>
<dbReference type="AlphaFoldDB" id="A0AAD1LZY9"/>
<sequence length="142" mass="14210">MLDDASSHASLDAAPPEYVAPLYAYLVSDLADNITGETIGDEAAVVTVASTAGLRGHGVGPSYTSSKKGVIALTRLAAFQYGAKGIRINCVCPGATAGEGMGAAFTDAAMAARASADITLLGDETSYLTGQVIAVDGGAVIR</sequence>
<dbReference type="Proteomes" id="UP000464624">
    <property type="component" value="Chromosome"/>
</dbReference>
<protein>
    <submittedName>
        <fullName evidence="3">Uncharacterized protein</fullName>
    </submittedName>
</protein>
<accession>A0AAD1LZY9</accession>
<dbReference type="PRINTS" id="PR00081">
    <property type="entry name" value="GDHRDH"/>
</dbReference>
<dbReference type="InterPro" id="IPR036291">
    <property type="entry name" value="NAD(P)-bd_dom_sf"/>
</dbReference>
<dbReference type="PROSITE" id="PS00061">
    <property type="entry name" value="ADH_SHORT"/>
    <property type="match status" value="1"/>
</dbReference>
<dbReference type="CDD" id="cd05233">
    <property type="entry name" value="SDR_c"/>
    <property type="match status" value="1"/>
</dbReference>